<evidence type="ECO:0000256" key="4">
    <source>
        <dbReference type="ARBA" id="ARBA00022989"/>
    </source>
</evidence>
<feature type="transmembrane region" description="Helical" evidence="6">
    <location>
        <begin position="333"/>
        <end position="354"/>
    </location>
</feature>
<dbReference type="EMBL" id="VHIF01000001">
    <property type="protein sequence ID" value="TQO39464.1"/>
    <property type="molecule type" value="Genomic_DNA"/>
</dbReference>
<keyword evidence="3" id="KW-0133">Cell shape</keyword>
<feature type="transmembrane region" description="Helical" evidence="6">
    <location>
        <begin position="53"/>
        <end position="70"/>
    </location>
</feature>
<dbReference type="PANTHER" id="PTHR30474:SF1">
    <property type="entry name" value="PEPTIDOGLYCAN GLYCOSYLTRANSFERASE MRDB"/>
    <property type="match status" value="1"/>
</dbReference>
<dbReference type="Pfam" id="PF01098">
    <property type="entry name" value="FTSW_RODA_SPOVE"/>
    <property type="match status" value="1"/>
</dbReference>
<sequence length="429" mass="48450">MSVSGKSVLKRLDWFSVLIYIALVFIGWINIYSSTFTDDNPSIFNFSSLHGKQLFFIGTSALSIIIILALEANFYERFSSLFYIISIVLLLGLFIFGKTIAGATSWYDLGFFNLQPSEFAKVATALALAKYLSDIQTDIKRQKDQMIAILIILIPAFLIIPQPDPGSALVFFALIFVIFREGLPLYYLGIGFMVILIFILTLMFGTIWVAIILGLLLALFLLLKKPSFKVPIIPVALIYVAIVLFSLSVNFVFNSVFEQRHRDRFSLWLRLEKDPKKLEEIRKDIGYNTYQSEKAIESGGLSGKGFLEGTRTKGDFVPEQHTDYIFSTVGEEWGFMGTATVVILFTTLLLRLVYLSERQKNDFSRMYGYGVISILFVHYFINIGMVTGVLPTIGIPLPFFSYGGSGLLFFTALLFIFLKLDANRLNELT</sequence>
<evidence type="ECO:0000313" key="7">
    <source>
        <dbReference type="EMBL" id="TQO39464.1"/>
    </source>
</evidence>
<evidence type="ECO:0000256" key="5">
    <source>
        <dbReference type="ARBA" id="ARBA00023136"/>
    </source>
</evidence>
<name>A0ABY3AG74_9FLAO</name>
<keyword evidence="4 6" id="KW-1133">Transmembrane helix</keyword>
<comment type="subcellular location">
    <subcellularLocation>
        <location evidence="1">Membrane</location>
        <topology evidence="1">Multi-pass membrane protein</topology>
    </subcellularLocation>
</comment>
<dbReference type="InterPro" id="IPR001182">
    <property type="entry name" value="FtsW/RodA"/>
</dbReference>
<dbReference type="PANTHER" id="PTHR30474">
    <property type="entry name" value="CELL CYCLE PROTEIN"/>
    <property type="match status" value="1"/>
</dbReference>
<dbReference type="Proteomes" id="UP000315363">
    <property type="component" value="Unassembled WGS sequence"/>
</dbReference>
<evidence type="ECO:0000256" key="6">
    <source>
        <dbReference type="SAM" id="Phobius"/>
    </source>
</evidence>
<keyword evidence="8" id="KW-1185">Reference proteome</keyword>
<protein>
    <submittedName>
        <fullName evidence="7">Rod shape determining protein RodA</fullName>
    </submittedName>
</protein>
<accession>A0ABY3AG74</accession>
<evidence type="ECO:0000256" key="1">
    <source>
        <dbReference type="ARBA" id="ARBA00004141"/>
    </source>
</evidence>
<reference evidence="7 8" key="1">
    <citation type="submission" date="2019-06" db="EMBL/GenBank/DDBJ databases">
        <title>A large-scale integrated study on North Sea by COGITO (Coastal Microbe Genomic &amp; Taxonomic Observatory).</title>
        <authorList>
            <person name="Teeling H."/>
        </authorList>
    </citation>
    <scope>NUCLEOTIDE SEQUENCE [LARGE SCALE GENOMIC DNA]</scope>
    <source>
        <strain evidence="7 8">MAR_2009_79</strain>
    </source>
</reference>
<evidence type="ECO:0000256" key="3">
    <source>
        <dbReference type="ARBA" id="ARBA00022960"/>
    </source>
</evidence>
<feature type="transmembrane region" description="Helical" evidence="6">
    <location>
        <begin position="12"/>
        <end position="33"/>
    </location>
</feature>
<keyword evidence="2 6" id="KW-0812">Transmembrane</keyword>
<gene>
    <name evidence="7" type="ORF">GQ41_4140</name>
</gene>
<proteinExistence type="predicted"/>
<comment type="caution">
    <text evidence="7">The sequence shown here is derived from an EMBL/GenBank/DDBJ whole genome shotgun (WGS) entry which is preliminary data.</text>
</comment>
<organism evidence="7 8">
    <name type="scientific">Arenibacter algicola</name>
    <dbReference type="NCBI Taxonomy" id="616991"/>
    <lineage>
        <taxon>Bacteria</taxon>
        <taxon>Pseudomonadati</taxon>
        <taxon>Bacteroidota</taxon>
        <taxon>Flavobacteriia</taxon>
        <taxon>Flavobacteriales</taxon>
        <taxon>Flavobacteriaceae</taxon>
        <taxon>Arenibacter</taxon>
    </lineage>
</organism>
<evidence type="ECO:0000313" key="8">
    <source>
        <dbReference type="Proteomes" id="UP000315363"/>
    </source>
</evidence>
<keyword evidence="5 6" id="KW-0472">Membrane</keyword>
<evidence type="ECO:0000256" key="2">
    <source>
        <dbReference type="ARBA" id="ARBA00022692"/>
    </source>
</evidence>
<feature type="transmembrane region" description="Helical" evidence="6">
    <location>
        <begin position="82"/>
        <end position="107"/>
    </location>
</feature>
<feature type="transmembrane region" description="Helical" evidence="6">
    <location>
        <begin position="366"/>
        <end position="393"/>
    </location>
</feature>
<feature type="transmembrane region" description="Helical" evidence="6">
    <location>
        <begin position="235"/>
        <end position="257"/>
    </location>
</feature>
<feature type="transmembrane region" description="Helical" evidence="6">
    <location>
        <begin position="145"/>
        <end position="161"/>
    </location>
</feature>
<feature type="transmembrane region" description="Helical" evidence="6">
    <location>
        <begin position="193"/>
        <end position="223"/>
    </location>
</feature>
<feature type="transmembrane region" description="Helical" evidence="6">
    <location>
        <begin position="399"/>
        <end position="418"/>
    </location>
</feature>
<dbReference type="NCBIfam" id="NF037961">
    <property type="entry name" value="RodA_shape"/>
    <property type="match status" value="1"/>
</dbReference>